<keyword evidence="6 8" id="KW-0326">Glycosidase</keyword>
<reference evidence="14" key="1">
    <citation type="submission" date="2025-08" db="UniProtKB">
        <authorList>
            <consortium name="RefSeq"/>
        </authorList>
    </citation>
    <scope>IDENTIFICATION</scope>
    <source>
        <tissue evidence="14">Testes</tissue>
    </source>
</reference>
<evidence type="ECO:0000256" key="9">
    <source>
        <dbReference type="PROSITE-ProRule" id="PRU10060"/>
    </source>
</evidence>
<feature type="active site" evidence="8">
    <location>
        <position position="370"/>
    </location>
</feature>
<feature type="active site" evidence="9">
    <location>
        <position position="423"/>
    </location>
</feature>
<feature type="domain" description="Glycoside hydrolase family 9" evidence="12">
    <location>
        <begin position="18"/>
        <end position="436"/>
    </location>
</feature>
<dbReference type="RefSeq" id="XP_002742455.1">
    <property type="nucleotide sequence ID" value="XM_002742409.1"/>
</dbReference>
<keyword evidence="3 8" id="KW-0378">Hydrolase</keyword>
<keyword evidence="4 10" id="KW-0136">Cellulose degradation</keyword>
<evidence type="ECO:0000256" key="11">
    <source>
        <dbReference type="SAM" id="MobiDB-lite"/>
    </source>
</evidence>
<evidence type="ECO:0000256" key="7">
    <source>
        <dbReference type="ARBA" id="ARBA00023326"/>
    </source>
</evidence>
<proteinExistence type="inferred from homology"/>
<feature type="active site" evidence="9">
    <location>
        <position position="414"/>
    </location>
</feature>
<evidence type="ECO:0000256" key="1">
    <source>
        <dbReference type="ARBA" id="ARBA00000966"/>
    </source>
</evidence>
<dbReference type="SUPFAM" id="SSF48208">
    <property type="entry name" value="Six-hairpin glycosidases"/>
    <property type="match status" value="1"/>
</dbReference>
<organism evidence="13 14">
    <name type="scientific">Saccoglossus kowalevskii</name>
    <name type="common">Acorn worm</name>
    <dbReference type="NCBI Taxonomy" id="10224"/>
    <lineage>
        <taxon>Eukaryota</taxon>
        <taxon>Metazoa</taxon>
        <taxon>Hemichordata</taxon>
        <taxon>Enteropneusta</taxon>
        <taxon>Harrimaniidae</taxon>
        <taxon>Saccoglossus</taxon>
    </lineage>
</organism>
<dbReference type="GeneID" id="100372555"/>
<evidence type="ECO:0000259" key="12">
    <source>
        <dbReference type="Pfam" id="PF00759"/>
    </source>
</evidence>
<dbReference type="Gene3D" id="1.50.10.10">
    <property type="match status" value="1"/>
</dbReference>
<gene>
    <name evidence="14" type="primary">LOC100372555</name>
</gene>
<accession>A0ABM0H1Z8</accession>
<keyword evidence="7 8" id="KW-0624">Polysaccharide degradation</keyword>
<keyword evidence="13" id="KW-1185">Reference proteome</keyword>
<feature type="region of interest" description="Disordered" evidence="11">
    <location>
        <begin position="364"/>
        <end position="390"/>
    </location>
</feature>
<evidence type="ECO:0000256" key="3">
    <source>
        <dbReference type="ARBA" id="ARBA00022801"/>
    </source>
</evidence>
<evidence type="ECO:0000256" key="4">
    <source>
        <dbReference type="ARBA" id="ARBA00023001"/>
    </source>
</evidence>
<dbReference type="InterPro" id="IPR012341">
    <property type="entry name" value="6hp_glycosidase-like_sf"/>
</dbReference>
<comment type="catalytic activity">
    <reaction evidence="1 10">
        <text>Endohydrolysis of (1-&gt;4)-beta-D-glucosidic linkages in cellulose, lichenin and cereal beta-D-glucans.</text>
        <dbReference type="EC" id="3.2.1.4"/>
    </reaction>
</comment>
<dbReference type="InterPro" id="IPR008928">
    <property type="entry name" value="6-hairpin_glycosidase_sf"/>
</dbReference>
<protein>
    <recommendedName>
        <fullName evidence="10">Endoglucanase</fullName>
        <ecNumber evidence="10">3.2.1.4</ecNumber>
    </recommendedName>
</protein>
<evidence type="ECO:0000256" key="5">
    <source>
        <dbReference type="ARBA" id="ARBA00023277"/>
    </source>
</evidence>
<name>A0ABM0H1Z8_SACKO</name>
<keyword evidence="5 8" id="KW-0119">Carbohydrate metabolism</keyword>
<dbReference type="InterPro" id="IPR033126">
    <property type="entry name" value="Glyco_hydro_9_Asp/Glu_AS"/>
</dbReference>
<dbReference type="EC" id="3.2.1.4" evidence="10"/>
<dbReference type="PROSITE" id="PS00592">
    <property type="entry name" value="GH9_2"/>
    <property type="match status" value="1"/>
</dbReference>
<evidence type="ECO:0000313" key="14">
    <source>
        <dbReference type="RefSeq" id="XP_002742455.1"/>
    </source>
</evidence>
<dbReference type="InterPro" id="IPR001701">
    <property type="entry name" value="Glyco_hydro_9"/>
</dbReference>
<dbReference type="Pfam" id="PF00759">
    <property type="entry name" value="Glyco_hydro_9"/>
    <property type="match status" value="1"/>
</dbReference>
<sequence length="445" mass="50602">MYHTQLRISTFTAALYDYGEALHKSILFYEVQRSGYLEKNRIPYRSHSAMDDMGRAGEDLTGGWYDAGDHMKFGLPMAASTTNIAWGMLMYRQAYEHLHIWNESLAQLKWPLDYFIKCHVAPEEFYYQVGDGGLDHQYWGRPEEMDMERPSYKLDKDTPGSDITGETAAAMAAGSVIFQESDLEYAYTLLEHAKELFNFAMNYRGLYPSLGYYESSRYGDELALAACWLYIATNNSAYLTEAEHLYKEYNLHESAWSYAWNDKKPAVQLLLAELTGNSGYDYETDFKSFLNEWLPGGSIPYTPLGLVYRSEWGPLRYAANVAMLGLIAADFGIRQSAYRDFAYSQIDYILGDTGRSYVVGFGNSPPERPHHRSSSCPDYPEKCGWQEHSSPDPNPQIAYGALIGGPDENDNFVDDRTDYRSNEVACDYNAGFQSALAGTVYYLLR</sequence>
<evidence type="ECO:0000256" key="2">
    <source>
        <dbReference type="ARBA" id="ARBA00007072"/>
    </source>
</evidence>
<comment type="similarity">
    <text evidence="2 8 10">Belongs to the glycosyl hydrolase 9 (cellulase E) family.</text>
</comment>
<dbReference type="Proteomes" id="UP000694865">
    <property type="component" value="Unplaced"/>
</dbReference>
<dbReference type="InterPro" id="IPR018221">
    <property type="entry name" value="Glyco_hydro_9_His_AS"/>
</dbReference>
<evidence type="ECO:0000256" key="6">
    <source>
        <dbReference type="ARBA" id="ARBA00023295"/>
    </source>
</evidence>
<dbReference type="PROSITE" id="PS00698">
    <property type="entry name" value="GH9_3"/>
    <property type="match status" value="1"/>
</dbReference>
<dbReference type="PANTHER" id="PTHR22298">
    <property type="entry name" value="ENDO-1,4-BETA-GLUCANASE"/>
    <property type="match status" value="1"/>
</dbReference>
<evidence type="ECO:0000256" key="10">
    <source>
        <dbReference type="RuleBase" id="RU361166"/>
    </source>
</evidence>
<evidence type="ECO:0000313" key="13">
    <source>
        <dbReference type="Proteomes" id="UP000694865"/>
    </source>
</evidence>
<evidence type="ECO:0000256" key="8">
    <source>
        <dbReference type="PROSITE-ProRule" id="PRU10059"/>
    </source>
</evidence>